<name>B4NBX8_DROWI</name>
<dbReference type="InterPro" id="IPR027417">
    <property type="entry name" value="P-loop_NTPase"/>
</dbReference>
<dbReference type="Proteomes" id="UP000007798">
    <property type="component" value="Unassembled WGS sequence"/>
</dbReference>
<feature type="compositionally biased region" description="Basic residues" evidence="3">
    <location>
        <begin position="1"/>
        <end position="12"/>
    </location>
</feature>
<feature type="compositionally biased region" description="Polar residues" evidence="3">
    <location>
        <begin position="71"/>
        <end position="85"/>
    </location>
</feature>
<feature type="region of interest" description="Disordered" evidence="3">
    <location>
        <begin position="1"/>
        <end position="37"/>
    </location>
</feature>
<evidence type="ECO:0000313" key="5">
    <source>
        <dbReference type="Proteomes" id="UP000007798"/>
    </source>
</evidence>
<dbReference type="GO" id="GO:0042332">
    <property type="term" value="P:gravitaxis"/>
    <property type="evidence" value="ECO:0007669"/>
    <property type="project" value="EnsemblMetazoa"/>
</dbReference>
<dbReference type="eggNOG" id="KOG4181">
    <property type="taxonomic scope" value="Eukaryota"/>
</dbReference>
<dbReference type="PANTHER" id="PTHR14270:SF0">
    <property type="entry name" value="NONSENSE-MEDIATED MRNA DECAY FACTOR SMG9"/>
    <property type="match status" value="1"/>
</dbReference>
<dbReference type="AlphaFoldDB" id="B4NBX8"/>
<evidence type="ECO:0000256" key="1">
    <source>
        <dbReference type="ARBA" id="ARBA00007712"/>
    </source>
</evidence>
<dbReference type="GO" id="GO:0000184">
    <property type="term" value="P:nuclear-transcribed mRNA catabolic process, nonsense-mediated decay"/>
    <property type="evidence" value="ECO:0007669"/>
    <property type="project" value="UniProtKB-KW"/>
</dbReference>
<dbReference type="Gene3D" id="3.40.50.300">
    <property type="entry name" value="P-loop containing nucleotide triphosphate hydrolases"/>
    <property type="match status" value="1"/>
</dbReference>
<dbReference type="PhylomeDB" id="B4NBX8"/>
<feature type="region of interest" description="Disordered" evidence="3">
    <location>
        <begin position="130"/>
        <end position="155"/>
    </location>
</feature>
<keyword evidence="5" id="KW-1185">Reference proteome</keyword>
<dbReference type="PANTHER" id="PTHR14270">
    <property type="entry name" value="NONSENSE-MEDIATED MRNA DECAY FACTOR SMG9"/>
    <property type="match status" value="1"/>
</dbReference>
<evidence type="ECO:0000256" key="3">
    <source>
        <dbReference type="SAM" id="MobiDB-lite"/>
    </source>
</evidence>
<dbReference type="InterPro" id="IPR039177">
    <property type="entry name" value="SMG9"/>
</dbReference>
<dbReference type="STRING" id="7260.B4NBX8"/>
<dbReference type="InParanoid" id="B4NBX8"/>
<comment type="similarity">
    <text evidence="1">Belongs to the SMG9 family.</text>
</comment>
<sequence length="477" mass="54190">MAENHRRRFRNKKRDDARQQQQQEMLGAPVTIARRDDPRVGLLQPRILLKKDQYQQQQQQQQQQLERETKVGTSASSSSGYQDTHSSFKTFIVNRSQDARNSSERCPATTAPSNSSVCAALVSSSSGSSSAISMGKDKANANGQDTATPMRMTRPTPLTLANGVFNANARKLFYKTNTDFTVIGILGAQGVGKSSLLNLLSSDYGMDYDYYQRLFSSDADNCTFLTRHKSKSIHKNILRPRTENLQFFITKERFILLDTPPLMSAGPSNQSGLKETDYHDLQSLATICHLLNVCHILIIAVDEVNLEQFHLINAALRLRPQSLGKGLVKDYLPHVLFVRTRAQRQHFEQTTRERLDQQLIQLYSQTGLHIYRGRGETRCLNSLVMPEINGNGATVFHPNLGEVVRQFRERVLGTTRSSAMCQGNDFSETMWFEMLAESFRKGTQHFEKIYADLKVRHLDAWKQRRNDSWRNFGCGDC</sequence>
<reference evidence="4 5" key="1">
    <citation type="journal article" date="2007" name="Nature">
        <title>Evolution of genes and genomes on the Drosophila phylogeny.</title>
        <authorList>
            <consortium name="Drosophila 12 Genomes Consortium"/>
            <person name="Clark A.G."/>
            <person name="Eisen M.B."/>
            <person name="Smith D.R."/>
            <person name="Bergman C.M."/>
            <person name="Oliver B."/>
            <person name="Markow T.A."/>
            <person name="Kaufman T.C."/>
            <person name="Kellis M."/>
            <person name="Gelbart W."/>
            <person name="Iyer V.N."/>
            <person name="Pollard D.A."/>
            <person name="Sackton T.B."/>
            <person name="Larracuente A.M."/>
            <person name="Singh N.D."/>
            <person name="Abad J.P."/>
            <person name="Abt D.N."/>
            <person name="Adryan B."/>
            <person name="Aguade M."/>
            <person name="Akashi H."/>
            <person name="Anderson W.W."/>
            <person name="Aquadro C.F."/>
            <person name="Ardell D.H."/>
            <person name="Arguello R."/>
            <person name="Artieri C.G."/>
            <person name="Barbash D.A."/>
            <person name="Barker D."/>
            <person name="Barsanti P."/>
            <person name="Batterham P."/>
            <person name="Batzoglou S."/>
            <person name="Begun D."/>
            <person name="Bhutkar A."/>
            <person name="Blanco E."/>
            <person name="Bosak S.A."/>
            <person name="Bradley R.K."/>
            <person name="Brand A.D."/>
            <person name="Brent M.R."/>
            <person name="Brooks A.N."/>
            <person name="Brown R.H."/>
            <person name="Butlin R.K."/>
            <person name="Caggese C."/>
            <person name="Calvi B.R."/>
            <person name="Bernardo de Carvalho A."/>
            <person name="Caspi A."/>
            <person name="Castrezana S."/>
            <person name="Celniker S.E."/>
            <person name="Chang J.L."/>
            <person name="Chapple C."/>
            <person name="Chatterji S."/>
            <person name="Chinwalla A."/>
            <person name="Civetta A."/>
            <person name="Clifton S.W."/>
            <person name="Comeron J.M."/>
            <person name="Costello J.C."/>
            <person name="Coyne J.A."/>
            <person name="Daub J."/>
            <person name="David R.G."/>
            <person name="Delcher A.L."/>
            <person name="Delehaunty K."/>
            <person name="Do C.B."/>
            <person name="Ebling H."/>
            <person name="Edwards K."/>
            <person name="Eickbush T."/>
            <person name="Evans J.D."/>
            <person name="Filipski A."/>
            <person name="Findeiss S."/>
            <person name="Freyhult E."/>
            <person name="Fulton L."/>
            <person name="Fulton R."/>
            <person name="Garcia A.C."/>
            <person name="Gardiner A."/>
            <person name="Garfield D.A."/>
            <person name="Garvin B.E."/>
            <person name="Gibson G."/>
            <person name="Gilbert D."/>
            <person name="Gnerre S."/>
            <person name="Godfrey J."/>
            <person name="Good R."/>
            <person name="Gotea V."/>
            <person name="Gravely B."/>
            <person name="Greenberg A.J."/>
            <person name="Griffiths-Jones S."/>
            <person name="Gross S."/>
            <person name="Guigo R."/>
            <person name="Gustafson E.A."/>
            <person name="Haerty W."/>
            <person name="Hahn M.W."/>
            <person name="Halligan D.L."/>
            <person name="Halpern A.L."/>
            <person name="Halter G.M."/>
            <person name="Han M.V."/>
            <person name="Heger A."/>
            <person name="Hillier L."/>
            <person name="Hinrichs A.S."/>
            <person name="Holmes I."/>
            <person name="Hoskins R.A."/>
            <person name="Hubisz M.J."/>
            <person name="Hultmark D."/>
            <person name="Huntley M.A."/>
            <person name="Jaffe D.B."/>
            <person name="Jagadeeshan S."/>
            <person name="Jeck W.R."/>
            <person name="Johnson J."/>
            <person name="Jones C.D."/>
            <person name="Jordan W.C."/>
            <person name="Karpen G.H."/>
            <person name="Kataoka E."/>
            <person name="Keightley P.D."/>
            <person name="Kheradpour P."/>
            <person name="Kirkness E.F."/>
            <person name="Koerich L.B."/>
            <person name="Kristiansen K."/>
            <person name="Kudrna D."/>
            <person name="Kulathinal R.J."/>
            <person name="Kumar S."/>
            <person name="Kwok R."/>
            <person name="Lander E."/>
            <person name="Langley C.H."/>
            <person name="Lapoint R."/>
            <person name="Lazzaro B.P."/>
            <person name="Lee S.J."/>
            <person name="Levesque L."/>
            <person name="Li R."/>
            <person name="Lin C.F."/>
            <person name="Lin M.F."/>
            <person name="Lindblad-Toh K."/>
            <person name="Llopart A."/>
            <person name="Long M."/>
            <person name="Low L."/>
            <person name="Lozovsky E."/>
            <person name="Lu J."/>
            <person name="Luo M."/>
            <person name="Machado C.A."/>
            <person name="Makalowski W."/>
            <person name="Marzo M."/>
            <person name="Matsuda M."/>
            <person name="Matzkin L."/>
            <person name="McAllister B."/>
            <person name="McBride C.S."/>
            <person name="McKernan B."/>
            <person name="McKernan K."/>
            <person name="Mendez-Lago M."/>
            <person name="Minx P."/>
            <person name="Mollenhauer M.U."/>
            <person name="Montooth K."/>
            <person name="Mount S.M."/>
            <person name="Mu X."/>
            <person name="Myers E."/>
            <person name="Negre B."/>
            <person name="Newfeld S."/>
            <person name="Nielsen R."/>
            <person name="Noor M.A."/>
            <person name="O'Grady P."/>
            <person name="Pachter L."/>
            <person name="Papaceit M."/>
            <person name="Parisi M.J."/>
            <person name="Parisi M."/>
            <person name="Parts L."/>
            <person name="Pedersen J.S."/>
            <person name="Pesole G."/>
            <person name="Phillippy A.M."/>
            <person name="Ponting C.P."/>
            <person name="Pop M."/>
            <person name="Porcelli D."/>
            <person name="Powell J.R."/>
            <person name="Prohaska S."/>
            <person name="Pruitt K."/>
            <person name="Puig M."/>
            <person name="Quesneville H."/>
            <person name="Ram K.R."/>
            <person name="Rand D."/>
            <person name="Rasmussen M.D."/>
            <person name="Reed L.K."/>
            <person name="Reenan R."/>
            <person name="Reily A."/>
            <person name="Remington K.A."/>
            <person name="Rieger T.T."/>
            <person name="Ritchie M.G."/>
            <person name="Robin C."/>
            <person name="Rogers Y.H."/>
            <person name="Rohde C."/>
            <person name="Rozas J."/>
            <person name="Rubenfield M.J."/>
            <person name="Ruiz A."/>
            <person name="Russo S."/>
            <person name="Salzberg S.L."/>
            <person name="Sanchez-Gracia A."/>
            <person name="Saranga D.J."/>
            <person name="Sato H."/>
            <person name="Schaeffer S.W."/>
            <person name="Schatz M.C."/>
            <person name="Schlenke T."/>
            <person name="Schwartz R."/>
            <person name="Segarra C."/>
            <person name="Singh R.S."/>
            <person name="Sirot L."/>
            <person name="Sirota M."/>
            <person name="Sisneros N.B."/>
            <person name="Smith C.D."/>
            <person name="Smith T.F."/>
            <person name="Spieth J."/>
            <person name="Stage D.E."/>
            <person name="Stark A."/>
            <person name="Stephan W."/>
            <person name="Strausberg R.L."/>
            <person name="Strempel S."/>
            <person name="Sturgill D."/>
            <person name="Sutton G."/>
            <person name="Sutton G.G."/>
            <person name="Tao W."/>
            <person name="Teichmann S."/>
            <person name="Tobari Y.N."/>
            <person name="Tomimura Y."/>
            <person name="Tsolas J.M."/>
            <person name="Valente V.L."/>
            <person name="Venter E."/>
            <person name="Venter J.C."/>
            <person name="Vicario S."/>
            <person name="Vieira F.G."/>
            <person name="Vilella A.J."/>
            <person name="Villasante A."/>
            <person name="Walenz B."/>
            <person name="Wang J."/>
            <person name="Wasserman M."/>
            <person name="Watts T."/>
            <person name="Wilson D."/>
            <person name="Wilson R.K."/>
            <person name="Wing R.A."/>
            <person name="Wolfner M.F."/>
            <person name="Wong A."/>
            <person name="Wong G.K."/>
            <person name="Wu C.I."/>
            <person name="Wu G."/>
            <person name="Yamamoto D."/>
            <person name="Yang H.P."/>
            <person name="Yang S.P."/>
            <person name="Yorke J.A."/>
            <person name="Yoshida K."/>
            <person name="Zdobnov E."/>
            <person name="Zhang P."/>
            <person name="Zhang Y."/>
            <person name="Zimin A.V."/>
            <person name="Baldwin J."/>
            <person name="Abdouelleil A."/>
            <person name="Abdulkadir J."/>
            <person name="Abebe A."/>
            <person name="Abera B."/>
            <person name="Abreu J."/>
            <person name="Acer S.C."/>
            <person name="Aftuck L."/>
            <person name="Alexander A."/>
            <person name="An P."/>
            <person name="Anderson E."/>
            <person name="Anderson S."/>
            <person name="Arachi H."/>
            <person name="Azer M."/>
            <person name="Bachantsang P."/>
            <person name="Barry A."/>
            <person name="Bayul T."/>
            <person name="Berlin A."/>
            <person name="Bessette D."/>
            <person name="Bloom T."/>
            <person name="Blye J."/>
            <person name="Boguslavskiy L."/>
            <person name="Bonnet C."/>
            <person name="Boukhgalter B."/>
            <person name="Bourzgui I."/>
            <person name="Brown A."/>
            <person name="Cahill P."/>
            <person name="Channer S."/>
            <person name="Cheshatsang Y."/>
            <person name="Chuda L."/>
            <person name="Citroen M."/>
            <person name="Collymore A."/>
            <person name="Cooke P."/>
            <person name="Costello M."/>
            <person name="D'Aco K."/>
            <person name="Daza R."/>
            <person name="De Haan G."/>
            <person name="DeGray S."/>
            <person name="DeMaso C."/>
            <person name="Dhargay N."/>
            <person name="Dooley K."/>
            <person name="Dooley E."/>
            <person name="Doricent M."/>
            <person name="Dorje P."/>
            <person name="Dorjee K."/>
            <person name="Dupes A."/>
            <person name="Elong R."/>
            <person name="Falk J."/>
            <person name="Farina A."/>
            <person name="Faro S."/>
            <person name="Ferguson D."/>
            <person name="Fisher S."/>
            <person name="Foley C.D."/>
            <person name="Franke A."/>
            <person name="Friedrich D."/>
            <person name="Gadbois L."/>
            <person name="Gearin G."/>
            <person name="Gearin C.R."/>
            <person name="Giannoukos G."/>
            <person name="Goode T."/>
            <person name="Graham J."/>
            <person name="Grandbois E."/>
            <person name="Grewal S."/>
            <person name="Gyaltsen K."/>
            <person name="Hafez N."/>
            <person name="Hagos B."/>
            <person name="Hall J."/>
            <person name="Henson C."/>
            <person name="Hollinger A."/>
            <person name="Honan T."/>
            <person name="Huard M.D."/>
            <person name="Hughes L."/>
            <person name="Hurhula B."/>
            <person name="Husby M.E."/>
            <person name="Kamat A."/>
            <person name="Kanga B."/>
            <person name="Kashin S."/>
            <person name="Khazanovich D."/>
            <person name="Kisner P."/>
            <person name="Lance K."/>
            <person name="Lara M."/>
            <person name="Lee W."/>
            <person name="Lennon N."/>
            <person name="Letendre F."/>
            <person name="LeVine R."/>
            <person name="Lipovsky A."/>
            <person name="Liu X."/>
            <person name="Liu J."/>
            <person name="Liu S."/>
            <person name="Lokyitsang T."/>
            <person name="Lokyitsang Y."/>
            <person name="Lubonja R."/>
            <person name="Lui A."/>
            <person name="MacDonald P."/>
            <person name="Magnisalis V."/>
            <person name="Maru K."/>
            <person name="Matthews C."/>
            <person name="McCusker W."/>
            <person name="McDonough S."/>
            <person name="Mehta T."/>
            <person name="Meldrim J."/>
            <person name="Meneus L."/>
            <person name="Mihai O."/>
            <person name="Mihalev A."/>
            <person name="Mihova T."/>
            <person name="Mittelman R."/>
            <person name="Mlenga V."/>
            <person name="Montmayeur A."/>
            <person name="Mulrain L."/>
            <person name="Navidi A."/>
            <person name="Naylor J."/>
            <person name="Negash T."/>
            <person name="Nguyen T."/>
            <person name="Nguyen N."/>
            <person name="Nicol R."/>
            <person name="Norbu C."/>
            <person name="Norbu N."/>
            <person name="Novod N."/>
            <person name="O'Neill B."/>
            <person name="Osman S."/>
            <person name="Markiewicz E."/>
            <person name="Oyono O.L."/>
            <person name="Patti C."/>
            <person name="Phunkhang P."/>
            <person name="Pierre F."/>
            <person name="Priest M."/>
            <person name="Raghuraman S."/>
            <person name="Rege F."/>
            <person name="Reyes R."/>
            <person name="Rise C."/>
            <person name="Rogov P."/>
            <person name="Ross K."/>
            <person name="Ryan E."/>
            <person name="Settipalli S."/>
            <person name="Shea T."/>
            <person name="Sherpa N."/>
            <person name="Shi L."/>
            <person name="Shih D."/>
            <person name="Sparrow T."/>
            <person name="Spaulding J."/>
            <person name="Stalker J."/>
            <person name="Stange-Thomann N."/>
            <person name="Stavropoulos S."/>
            <person name="Stone C."/>
            <person name="Strader C."/>
            <person name="Tesfaye S."/>
            <person name="Thomson T."/>
            <person name="Thoulutsang Y."/>
            <person name="Thoulutsang D."/>
            <person name="Topham K."/>
            <person name="Topping I."/>
            <person name="Tsamla T."/>
            <person name="Vassiliev H."/>
            <person name="Vo A."/>
            <person name="Wangchuk T."/>
            <person name="Wangdi T."/>
            <person name="Weiand M."/>
            <person name="Wilkinson J."/>
            <person name="Wilson A."/>
            <person name="Yadav S."/>
            <person name="Young G."/>
            <person name="Yu Q."/>
            <person name="Zembek L."/>
            <person name="Zhong D."/>
            <person name="Zimmer A."/>
            <person name="Zwirko Z."/>
            <person name="Jaffe D.B."/>
            <person name="Alvarez P."/>
            <person name="Brockman W."/>
            <person name="Butler J."/>
            <person name="Chin C."/>
            <person name="Gnerre S."/>
            <person name="Grabherr M."/>
            <person name="Kleber M."/>
            <person name="Mauceli E."/>
            <person name="MacCallum I."/>
        </authorList>
    </citation>
    <scope>NUCLEOTIDE SEQUENCE [LARGE SCALE GENOMIC DNA]</scope>
    <source>
        <strain evidence="5">Tucson 14030-0811.24</strain>
    </source>
</reference>
<evidence type="ECO:0000256" key="2">
    <source>
        <dbReference type="ARBA" id="ARBA00023161"/>
    </source>
</evidence>
<dbReference type="HOGENOM" id="CLU_556992_0_0_1"/>
<dbReference type="FunCoup" id="B4NBX8">
    <property type="interactions" value="561"/>
</dbReference>
<dbReference type="OrthoDB" id="79514at2759"/>
<organism evidence="4 5">
    <name type="scientific">Drosophila willistoni</name>
    <name type="common">Fruit fly</name>
    <dbReference type="NCBI Taxonomy" id="7260"/>
    <lineage>
        <taxon>Eukaryota</taxon>
        <taxon>Metazoa</taxon>
        <taxon>Ecdysozoa</taxon>
        <taxon>Arthropoda</taxon>
        <taxon>Hexapoda</taxon>
        <taxon>Insecta</taxon>
        <taxon>Pterygota</taxon>
        <taxon>Neoptera</taxon>
        <taxon>Endopterygota</taxon>
        <taxon>Diptera</taxon>
        <taxon>Brachycera</taxon>
        <taxon>Muscomorpha</taxon>
        <taxon>Ephydroidea</taxon>
        <taxon>Drosophilidae</taxon>
        <taxon>Drosophila</taxon>
        <taxon>Sophophora</taxon>
    </lineage>
</organism>
<dbReference type="KEGG" id="dwi:6648436"/>
<dbReference type="EMBL" id="CH964239">
    <property type="protein sequence ID" value="EDW82337.1"/>
    <property type="molecule type" value="Genomic_DNA"/>
</dbReference>
<dbReference type="SUPFAM" id="SSF52540">
    <property type="entry name" value="P-loop containing nucleoside triphosphate hydrolases"/>
    <property type="match status" value="1"/>
</dbReference>
<dbReference type="SMR" id="B4NBX8"/>
<proteinExistence type="inferred from homology"/>
<gene>
    <name evidence="4" type="primary">Dwil\GK25751</name>
    <name evidence="4" type="ORF">Dwil_GK25751</name>
</gene>
<feature type="region of interest" description="Disordered" evidence="3">
    <location>
        <begin position="53"/>
        <end position="85"/>
    </location>
</feature>
<protein>
    <submittedName>
        <fullName evidence="4">Uncharacterized protein</fullName>
    </submittedName>
</protein>
<accession>B4NBX8</accession>
<keyword evidence="2" id="KW-0866">Nonsense-mediated mRNA decay</keyword>
<feature type="compositionally biased region" description="Low complexity" evidence="3">
    <location>
        <begin position="54"/>
        <end position="64"/>
    </location>
</feature>
<dbReference type="OMA" id="PCKGYVR"/>
<evidence type="ECO:0000313" key="4">
    <source>
        <dbReference type="EMBL" id="EDW82337.1"/>
    </source>
</evidence>